<organism evidence="2 3">
    <name type="scientific">Tanacetum coccineum</name>
    <dbReference type="NCBI Taxonomy" id="301880"/>
    <lineage>
        <taxon>Eukaryota</taxon>
        <taxon>Viridiplantae</taxon>
        <taxon>Streptophyta</taxon>
        <taxon>Embryophyta</taxon>
        <taxon>Tracheophyta</taxon>
        <taxon>Spermatophyta</taxon>
        <taxon>Magnoliopsida</taxon>
        <taxon>eudicotyledons</taxon>
        <taxon>Gunneridae</taxon>
        <taxon>Pentapetalae</taxon>
        <taxon>asterids</taxon>
        <taxon>campanulids</taxon>
        <taxon>Asterales</taxon>
        <taxon>Asteraceae</taxon>
        <taxon>Asteroideae</taxon>
        <taxon>Anthemideae</taxon>
        <taxon>Anthemidinae</taxon>
        <taxon>Tanacetum</taxon>
    </lineage>
</organism>
<comment type="caution">
    <text evidence="2">The sequence shown here is derived from an EMBL/GenBank/DDBJ whole genome shotgun (WGS) entry which is preliminary data.</text>
</comment>
<feature type="region of interest" description="Disordered" evidence="1">
    <location>
        <begin position="366"/>
        <end position="390"/>
    </location>
</feature>
<protein>
    <submittedName>
        <fullName evidence="2">Uncharacterized protein</fullName>
    </submittedName>
</protein>
<name>A0ABQ4WKK9_9ASTR</name>
<evidence type="ECO:0000256" key="1">
    <source>
        <dbReference type="SAM" id="MobiDB-lite"/>
    </source>
</evidence>
<keyword evidence="3" id="KW-1185">Reference proteome</keyword>
<evidence type="ECO:0000313" key="3">
    <source>
        <dbReference type="Proteomes" id="UP001151760"/>
    </source>
</evidence>
<feature type="compositionally biased region" description="Pro residues" evidence="1">
    <location>
        <begin position="1"/>
        <end position="10"/>
    </location>
</feature>
<sequence length="405" mass="45114">MQPVAPPSPDYIPGLEDPQTPPVPQDEDEPEEQSLPPVDSPTAESPGYVTESDPEEDPEEYEDDETEDGPVYYPMDRGDDGDDDDGDSSRDDVDNEDEDEEEEEHLAPVDSTVVVPIDEPVSPPEGTEPVIPPAHYITIGARITVLPQASISLPPDAEVDRFWPMTTYHHPTTISLSPPSAGKRLCYGVHGPNLHIHATRDLIAPQQALIDAVTANSINIPPPQLPLPYHLPYSTNQPVITVGMIFPSPSSHLARGLVSLLEDSQDSRYRNSPASRYGLAAATYLWGKATHHELQTHRDHVYAYETHLQAHQTQLQLHGTLIQTQHQGARHEMEEDPLPSDDRHEAIDWQQCRPKKQCELLALQEQRRRARQPTPDARIPDHQDSSGDADSHDYSLMLLSWLVSL</sequence>
<dbReference type="EMBL" id="BQNB010008726">
    <property type="protein sequence ID" value="GJS53447.1"/>
    <property type="molecule type" value="Genomic_DNA"/>
</dbReference>
<accession>A0ABQ4WKK9</accession>
<feature type="compositionally biased region" description="Acidic residues" evidence="1">
    <location>
        <begin position="93"/>
        <end position="104"/>
    </location>
</feature>
<reference evidence="2" key="1">
    <citation type="journal article" date="2022" name="Int. J. Mol. Sci.">
        <title>Draft Genome of Tanacetum Coccineum: Genomic Comparison of Closely Related Tanacetum-Family Plants.</title>
        <authorList>
            <person name="Yamashiro T."/>
            <person name="Shiraishi A."/>
            <person name="Nakayama K."/>
            <person name="Satake H."/>
        </authorList>
    </citation>
    <scope>NUCLEOTIDE SEQUENCE</scope>
</reference>
<evidence type="ECO:0000313" key="2">
    <source>
        <dbReference type="EMBL" id="GJS53447.1"/>
    </source>
</evidence>
<dbReference type="Proteomes" id="UP001151760">
    <property type="component" value="Unassembled WGS sequence"/>
</dbReference>
<proteinExistence type="predicted"/>
<gene>
    <name evidence="2" type="ORF">Tco_0626809</name>
</gene>
<feature type="region of interest" description="Disordered" evidence="1">
    <location>
        <begin position="1"/>
        <end position="112"/>
    </location>
</feature>
<feature type="compositionally biased region" description="Acidic residues" evidence="1">
    <location>
        <begin position="52"/>
        <end position="68"/>
    </location>
</feature>
<feature type="compositionally biased region" description="Basic and acidic residues" evidence="1">
    <location>
        <begin position="378"/>
        <end position="390"/>
    </location>
</feature>
<reference evidence="2" key="2">
    <citation type="submission" date="2022-01" db="EMBL/GenBank/DDBJ databases">
        <authorList>
            <person name="Yamashiro T."/>
            <person name="Shiraishi A."/>
            <person name="Satake H."/>
            <person name="Nakayama K."/>
        </authorList>
    </citation>
    <scope>NUCLEOTIDE SEQUENCE</scope>
</reference>